<proteinExistence type="predicted"/>
<evidence type="ECO:0000313" key="2">
    <source>
        <dbReference type="EMBL" id="AKV68669.1"/>
    </source>
</evidence>
<name>A0A0K1S3F6_9CHRO</name>
<organism evidence="2 3">
    <name type="scientific">Microcystis panniformis FACHB-1757</name>
    <dbReference type="NCBI Taxonomy" id="1638788"/>
    <lineage>
        <taxon>Bacteria</taxon>
        <taxon>Bacillati</taxon>
        <taxon>Cyanobacteriota</taxon>
        <taxon>Cyanophyceae</taxon>
        <taxon>Oscillatoriophycideae</taxon>
        <taxon>Chroococcales</taxon>
        <taxon>Microcystaceae</taxon>
        <taxon>Microcystis</taxon>
    </lineage>
</organism>
<dbReference type="AlphaFoldDB" id="A0A0K1S3F6"/>
<protein>
    <submittedName>
        <fullName evidence="2">Periplasmic protein</fullName>
    </submittedName>
</protein>
<dbReference type="Pfam" id="PF09865">
    <property type="entry name" value="DUF2092"/>
    <property type="match status" value="1"/>
</dbReference>
<reference evidence="2 3" key="1">
    <citation type="journal article" date="2016" name="Stand. Genomic Sci.">
        <title>Complete genome sequence and genomic characterization of Microcystis panniformis FACHB 1757 by third-generation sequencing.</title>
        <authorList>
            <person name="Zhang J.Y."/>
            <person name="Guan R."/>
            <person name="Zhang H.J."/>
            <person name="Li H."/>
            <person name="Xiao P."/>
            <person name="Yu G.L."/>
            <person name="Du L."/>
            <person name="Cao D.M."/>
            <person name="Zhu B.C."/>
            <person name="Li R.H."/>
            <person name="Lu Z.H."/>
        </authorList>
    </citation>
    <scope>NUCLEOTIDE SEQUENCE [LARGE SCALE GENOMIC DNA]</scope>
    <source>
        <strain evidence="2 3">FACHB-1757</strain>
    </source>
</reference>
<dbReference type="Proteomes" id="UP000068167">
    <property type="component" value="Chromosome"/>
</dbReference>
<dbReference type="PATRIC" id="fig|1638788.3.peg.3714"/>
<feature type="chain" id="PRO_5005468530" evidence="1">
    <location>
        <begin position="27"/>
        <end position="260"/>
    </location>
</feature>
<keyword evidence="1" id="KW-0732">Signal</keyword>
<dbReference type="KEGG" id="mpk:VL20_3679"/>
<dbReference type="InterPro" id="IPR029046">
    <property type="entry name" value="LolA/LolB/LppX"/>
</dbReference>
<dbReference type="Gene3D" id="2.50.20.10">
    <property type="entry name" value="Lipoprotein localisation LolA/LolB/LppX"/>
    <property type="match status" value="1"/>
</dbReference>
<feature type="signal peptide" evidence="1">
    <location>
        <begin position="1"/>
        <end position="26"/>
    </location>
</feature>
<dbReference type="EMBL" id="CP011339">
    <property type="protein sequence ID" value="AKV68669.1"/>
    <property type="molecule type" value="Genomic_DNA"/>
</dbReference>
<dbReference type="InterPro" id="IPR019207">
    <property type="entry name" value="DUF2092"/>
</dbReference>
<sequence>MNFLPKILLLGLISSSGLGIVSPVSAETPPKIEPKALAILKQMSDRLSAARSLAFTATITYESPSRIGPPLVYTTIADVTLERPNKLRVISPGDGQANQFYYDGKTITAYLPTENLVAVTKAPNNLDAALKLAYDAAAIYFPFTDIIVADPYQDIAPGLTYAFLIGQSQVVGGTTTKMIAIANNKIFAQLWIGVEDKLPRMIRAVYRDDPARLRHQVAFDNWQLDIPNAPNTFTFTNSNQAKPIPFARPEPPALAPSPQP</sequence>
<dbReference type="SUPFAM" id="SSF89392">
    <property type="entry name" value="Prokaryotic lipoproteins and lipoprotein localization factors"/>
    <property type="match status" value="1"/>
</dbReference>
<keyword evidence="3" id="KW-1185">Reference proteome</keyword>
<accession>A0A0K1S3F6</accession>
<gene>
    <name evidence="2" type="ORF">VL20_3679</name>
</gene>
<dbReference type="RefSeq" id="WP_052276981.1">
    <property type="nucleotide sequence ID" value="NZ_CP011339.1"/>
</dbReference>
<evidence type="ECO:0000256" key="1">
    <source>
        <dbReference type="SAM" id="SignalP"/>
    </source>
</evidence>
<evidence type="ECO:0000313" key="3">
    <source>
        <dbReference type="Proteomes" id="UP000068167"/>
    </source>
</evidence>